<evidence type="ECO:0000313" key="2">
    <source>
        <dbReference type="Proteomes" id="UP000199225"/>
    </source>
</evidence>
<organism evidence="1 2">
    <name type="scientific">Salimicrobium halophilum</name>
    <dbReference type="NCBI Taxonomy" id="86666"/>
    <lineage>
        <taxon>Bacteria</taxon>
        <taxon>Bacillati</taxon>
        <taxon>Bacillota</taxon>
        <taxon>Bacilli</taxon>
        <taxon>Bacillales</taxon>
        <taxon>Bacillaceae</taxon>
        <taxon>Salimicrobium</taxon>
    </lineage>
</organism>
<dbReference type="AlphaFoldDB" id="A0A1G8QYC6"/>
<gene>
    <name evidence="1" type="ORF">SAMN04490247_0705</name>
</gene>
<name>A0A1G8QYC6_9BACI</name>
<dbReference type="Proteomes" id="UP000199225">
    <property type="component" value="Unassembled WGS sequence"/>
</dbReference>
<keyword evidence="2" id="KW-1185">Reference proteome</keyword>
<sequence>MKDFRSGEVISNGEERRYSFIDKEVRGRSQK</sequence>
<dbReference type="EMBL" id="FNEV01000002">
    <property type="protein sequence ID" value="SDJ09708.1"/>
    <property type="molecule type" value="Genomic_DNA"/>
</dbReference>
<accession>A0A1G8QYC6</accession>
<reference evidence="2" key="1">
    <citation type="submission" date="2016-10" db="EMBL/GenBank/DDBJ databases">
        <authorList>
            <person name="Varghese N."/>
            <person name="Submissions S."/>
        </authorList>
    </citation>
    <scope>NUCLEOTIDE SEQUENCE [LARGE SCALE GENOMIC DNA]</scope>
    <source>
        <strain evidence="2">DSM 4771</strain>
    </source>
</reference>
<protein>
    <submittedName>
        <fullName evidence="1">Uncharacterized protein</fullName>
    </submittedName>
</protein>
<proteinExistence type="predicted"/>
<evidence type="ECO:0000313" key="1">
    <source>
        <dbReference type="EMBL" id="SDJ09708.1"/>
    </source>
</evidence>